<gene>
    <name evidence="2" type="ORF">Adt_11186</name>
</gene>
<dbReference type="AlphaFoldDB" id="A0ABD1UMJ8"/>
<accession>A0ABD1UMJ8</accession>
<name>A0ABD1UMJ8_9LAMI</name>
<proteinExistence type="predicted"/>
<evidence type="ECO:0000313" key="2">
    <source>
        <dbReference type="EMBL" id="KAL2526132.1"/>
    </source>
</evidence>
<feature type="region of interest" description="Disordered" evidence="1">
    <location>
        <begin position="83"/>
        <end position="114"/>
    </location>
</feature>
<protein>
    <submittedName>
        <fullName evidence="2">4-coumarate--CoA ligase</fullName>
    </submittedName>
</protein>
<dbReference type="GO" id="GO:0016874">
    <property type="term" value="F:ligase activity"/>
    <property type="evidence" value="ECO:0007669"/>
    <property type="project" value="UniProtKB-KW"/>
</dbReference>
<evidence type="ECO:0000256" key="1">
    <source>
        <dbReference type="SAM" id="MobiDB-lite"/>
    </source>
</evidence>
<dbReference type="EMBL" id="JBFOLK010000003">
    <property type="protein sequence ID" value="KAL2526132.1"/>
    <property type="molecule type" value="Genomic_DNA"/>
</dbReference>
<organism evidence="2 3">
    <name type="scientific">Abeliophyllum distichum</name>
    <dbReference type="NCBI Taxonomy" id="126358"/>
    <lineage>
        <taxon>Eukaryota</taxon>
        <taxon>Viridiplantae</taxon>
        <taxon>Streptophyta</taxon>
        <taxon>Embryophyta</taxon>
        <taxon>Tracheophyta</taxon>
        <taxon>Spermatophyta</taxon>
        <taxon>Magnoliopsida</taxon>
        <taxon>eudicotyledons</taxon>
        <taxon>Gunneridae</taxon>
        <taxon>Pentapetalae</taxon>
        <taxon>asterids</taxon>
        <taxon>lamiids</taxon>
        <taxon>Lamiales</taxon>
        <taxon>Oleaceae</taxon>
        <taxon>Forsythieae</taxon>
        <taxon>Abeliophyllum</taxon>
    </lineage>
</organism>
<keyword evidence="3" id="KW-1185">Reference proteome</keyword>
<dbReference type="Proteomes" id="UP001604336">
    <property type="component" value="Unassembled WGS sequence"/>
</dbReference>
<comment type="caution">
    <text evidence="2">The sequence shown here is derived from an EMBL/GenBank/DDBJ whole genome shotgun (WGS) entry which is preliminary data.</text>
</comment>
<feature type="compositionally biased region" description="Basic and acidic residues" evidence="1">
    <location>
        <begin position="97"/>
        <end position="107"/>
    </location>
</feature>
<reference evidence="3" key="1">
    <citation type="submission" date="2024-07" db="EMBL/GenBank/DDBJ databases">
        <title>Two chromosome-level genome assemblies of Korean endemic species Abeliophyllum distichum and Forsythia ovata (Oleaceae).</title>
        <authorList>
            <person name="Jang H."/>
        </authorList>
    </citation>
    <scope>NUCLEOTIDE SEQUENCE [LARGE SCALE GENOMIC DNA]</scope>
</reference>
<keyword evidence="2" id="KW-0436">Ligase</keyword>
<evidence type="ECO:0000313" key="3">
    <source>
        <dbReference type="Proteomes" id="UP001604336"/>
    </source>
</evidence>
<sequence length="114" mass="12932">MSSFHTLGFKPKSDPQIPKFCICIFLSYPDEEAGQVPLACVVRHPQSSLDEAQVLDFIANRNYNLNMDVYISEEYITQRRIEKKKAAANGSRNSDMGFKESREKNGAAKDSYYA</sequence>